<dbReference type="Proteomes" id="UP000823865">
    <property type="component" value="Unassembled WGS sequence"/>
</dbReference>
<keyword evidence="1" id="KW-0732">Signal</keyword>
<dbReference type="SUPFAM" id="SSF52129">
    <property type="entry name" value="Caspase-like"/>
    <property type="match status" value="1"/>
</dbReference>
<reference evidence="3" key="2">
    <citation type="submission" date="2021-04" db="EMBL/GenBank/DDBJ databases">
        <authorList>
            <person name="Gilroy R."/>
        </authorList>
    </citation>
    <scope>NUCLEOTIDE SEQUENCE</scope>
    <source>
        <strain evidence="3">G3-2149</strain>
    </source>
</reference>
<dbReference type="AlphaFoldDB" id="A0A9E2P0K6"/>
<comment type="caution">
    <text evidence="3">The sequence shown here is derived from an EMBL/GenBank/DDBJ whole genome shotgun (WGS) entry which is preliminary data.</text>
</comment>
<dbReference type="NCBIfam" id="NF033707">
    <property type="entry name" value="T9SS_sortase"/>
    <property type="match status" value="1"/>
</dbReference>
<dbReference type="EMBL" id="JAHLFU010000086">
    <property type="protein sequence ID" value="MBU3853038.1"/>
    <property type="molecule type" value="Genomic_DNA"/>
</dbReference>
<name>A0A9E2P0K6_9BACT</name>
<evidence type="ECO:0000313" key="4">
    <source>
        <dbReference type="Proteomes" id="UP000823865"/>
    </source>
</evidence>
<dbReference type="Gene3D" id="3.40.50.1460">
    <property type="match status" value="1"/>
</dbReference>
<evidence type="ECO:0000259" key="2">
    <source>
        <dbReference type="Pfam" id="PF01364"/>
    </source>
</evidence>
<dbReference type="Pfam" id="PF01364">
    <property type="entry name" value="Peptidase_C25"/>
    <property type="match status" value="1"/>
</dbReference>
<organism evidence="3 4">
    <name type="scientific">Candidatus Paraprevotella stercoravium</name>
    <dbReference type="NCBI Taxonomy" id="2838725"/>
    <lineage>
        <taxon>Bacteria</taxon>
        <taxon>Pseudomonadati</taxon>
        <taxon>Bacteroidota</taxon>
        <taxon>Bacteroidia</taxon>
        <taxon>Bacteroidales</taxon>
        <taxon>Prevotellaceae</taxon>
        <taxon>Paraprevotella</taxon>
    </lineage>
</organism>
<dbReference type="InterPro" id="IPR029031">
    <property type="entry name" value="Gingipain_N_sf"/>
</dbReference>
<protein>
    <submittedName>
        <fullName evidence="3">Type IX secretion system sortase PorU</fullName>
    </submittedName>
</protein>
<dbReference type="CDD" id="cd02258">
    <property type="entry name" value="Peptidase_C25_N"/>
    <property type="match status" value="1"/>
</dbReference>
<feature type="domain" description="Gingipain" evidence="2">
    <location>
        <begin position="507"/>
        <end position="886"/>
    </location>
</feature>
<sequence length="1257" mass="140429">MKFRELLSGIIFLCAAFSGRAQEFTRLDWNVLHIDSVMPYYTEVVPLPDDYAAYEYSVSVRYPELRALSATEVERLSALVTELPENPEVKTQVGISRKRGYLDISFIPVVFREGRYYKILSCEISISRKRKTIQTRITPVKSVTERYAASSVLSQGRWVKIRVSKDGVYMLTASDLKKMGFNDPSKVKLYGYGGHLQNEVISADTDYDDLTEIPLYSGKNGLLFYGRGPVSWARLSTGFYAHTVNNYSTHGYYFLTEGDSPMSFETAEEYTGAVSHTVSTFMEQVLYERDEYAWFSGGLRLFDSYDYYNGNTQTYQLATPGAVSDRAEASLRVVFTAASNTRTYVEPEVNGSAKTSFSIGTLSTYTKAALAERTYDVQGQIQGDQMSVKLTTTKGNHARLDFLELNYTRKLEVNESFLDFRNEHTASTGFTLSNPSGRNLSVWRLGDSLHPTVQMKGNSNGTDYYFQDDFSSGHYVAVDVDATFPKPEYVEVVANQNLHAVDSLIDMVIIVPQSGKLTAQAERLAESHRQIDGLKVLVVRADQIYNEFSSGTPDATAYRRFMKMLYDRADTPEKAPRYLLLFGDAAWDNRMLSTAWKGTNPEDYLLCYESDDSFSDIYCYVMEDYFGLLDDGEGTSLLKEKVDLGVGRFPVTTEQAARNLVDKTINYMENREAGAWKNLIVMLGDDGDNNLHMSSAEIVAEDIEKNNPEYDLRRIYWDSYPRETSATGHTYPEVRKLLLEQINDGTLIMNYTGHGSPYVLSHESVFLLNDCMTFTSTKVPLWVTAACDIMPFDTRTENIGENMILNPSAGALAFYGTTRTVYADDNKYMHRYFTHYVLGRDDNGQRYRLGDAVRLSKVSLLTPGDMGSDETQNKLHYALLGDPALQIGTAEYRVVLDSINGKSVSSNDGTFASLSAGSLTRISGHIEDQNGARVPSFTGSVTAKVYDSDQEIVCRNNAGASEAFKYRSREKVLFSGTDSVRNGTFSMLFPVPLDINYSDRSGRMVFYALSADRKEEANGYDERFFVGGTGTELLTDTVGPSIQVWLNDVEHPQGVKVNATPLFRASLKDESGINTTGNGIGHDLELIVDDNPATSYNLNAYYVNEFGDFQEGTVTFMIPQLSAGKHTLKFRAWDTMNNGSIVEYEIEVDPGLSPRISRLYATQNPARTTTNFVFCYDRPGETCDFTIEVMDFAGRKLWQHTAQGVSGDGIYSIPWNLTAGGGARLGTGVYLYRAVITSSDGVKSESATNKIIIIGNK</sequence>
<dbReference type="InterPro" id="IPR029030">
    <property type="entry name" value="Caspase-like_dom_sf"/>
</dbReference>
<accession>A0A9E2P0K6</accession>
<dbReference type="Gene3D" id="3.40.50.10390">
    <property type="entry name" value="Gingipain r, domain 1"/>
    <property type="match status" value="1"/>
</dbReference>
<gene>
    <name evidence="3" type="primary">porU</name>
    <name evidence="3" type="ORF">H9789_04360</name>
</gene>
<proteinExistence type="predicted"/>
<dbReference type="GO" id="GO:0006508">
    <property type="term" value="P:proteolysis"/>
    <property type="evidence" value="ECO:0007669"/>
    <property type="project" value="InterPro"/>
</dbReference>
<dbReference type="Gene3D" id="2.60.40.4070">
    <property type="match status" value="1"/>
</dbReference>
<reference evidence="3" key="1">
    <citation type="journal article" date="2021" name="PeerJ">
        <title>Extensive microbial diversity within the chicken gut microbiome revealed by metagenomics and culture.</title>
        <authorList>
            <person name="Gilroy R."/>
            <person name="Ravi A."/>
            <person name="Getino M."/>
            <person name="Pursley I."/>
            <person name="Horton D.L."/>
            <person name="Alikhan N.F."/>
            <person name="Baker D."/>
            <person name="Gharbi K."/>
            <person name="Hall N."/>
            <person name="Watson M."/>
            <person name="Adriaenssens E.M."/>
            <person name="Foster-Nyarko E."/>
            <person name="Jarju S."/>
            <person name="Secka A."/>
            <person name="Antonio M."/>
            <person name="Oren A."/>
            <person name="Chaudhuri R.R."/>
            <person name="La Ragione R."/>
            <person name="Hildebrand F."/>
            <person name="Pallen M.J."/>
        </authorList>
    </citation>
    <scope>NUCLEOTIDE SEQUENCE</scope>
    <source>
        <strain evidence="3">G3-2149</strain>
    </source>
</reference>
<dbReference type="InterPro" id="IPR001769">
    <property type="entry name" value="Gingipain"/>
</dbReference>
<dbReference type="GO" id="GO:0008234">
    <property type="term" value="F:cysteine-type peptidase activity"/>
    <property type="evidence" value="ECO:0007669"/>
    <property type="project" value="InterPro"/>
</dbReference>
<evidence type="ECO:0000313" key="3">
    <source>
        <dbReference type="EMBL" id="MBU3853038.1"/>
    </source>
</evidence>
<evidence type="ECO:0000256" key="1">
    <source>
        <dbReference type="ARBA" id="ARBA00022729"/>
    </source>
</evidence>